<sequence>MLWNQIGSLVGSLALAIPFVQDCNQEPGPTVDPDTLPVGEQPCCEASDEPACDEPEVVECVCDRDAYCCETEWDSTCVGEAIEFCDARCA</sequence>
<evidence type="ECO:0000313" key="1">
    <source>
        <dbReference type="EMBL" id="SFE33477.1"/>
    </source>
</evidence>
<reference evidence="2" key="1">
    <citation type="submission" date="2016-10" db="EMBL/GenBank/DDBJ databases">
        <authorList>
            <person name="Varghese N."/>
            <person name="Submissions S."/>
        </authorList>
    </citation>
    <scope>NUCLEOTIDE SEQUENCE [LARGE SCALE GENOMIC DNA]</scope>
    <source>
        <strain evidence="2">ATCC 25963</strain>
    </source>
</reference>
<proteinExistence type="predicted"/>
<name>A0A1I1ZP26_9BACT</name>
<accession>A0A1I1ZP26</accession>
<organism evidence="1 2">
    <name type="scientific">Nannocystis exedens</name>
    <dbReference type="NCBI Taxonomy" id="54"/>
    <lineage>
        <taxon>Bacteria</taxon>
        <taxon>Pseudomonadati</taxon>
        <taxon>Myxococcota</taxon>
        <taxon>Polyangia</taxon>
        <taxon>Nannocystales</taxon>
        <taxon>Nannocystaceae</taxon>
        <taxon>Nannocystis</taxon>
    </lineage>
</organism>
<evidence type="ECO:0000313" key="2">
    <source>
        <dbReference type="Proteomes" id="UP000199400"/>
    </source>
</evidence>
<dbReference type="EMBL" id="FOMX01000012">
    <property type="protein sequence ID" value="SFE33477.1"/>
    <property type="molecule type" value="Genomic_DNA"/>
</dbReference>
<keyword evidence="2" id="KW-1185">Reference proteome</keyword>
<dbReference type="Proteomes" id="UP000199400">
    <property type="component" value="Unassembled WGS sequence"/>
</dbReference>
<protein>
    <submittedName>
        <fullName evidence="1">Uncharacterized protein</fullName>
    </submittedName>
</protein>
<gene>
    <name evidence="1" type="ORF">SAMN02745121_03884</name>
</gene>
<dbReference type="AlphaFoldDB" id="A0A1I1ZP26"/>